<dbReference type="InterPro" id="IPR001296">
    <property type="entry name" value="Glyco_trans_1"/>
</dbReference>
<dbReference type="SUPFAM" id="SSF53756">
    <property type="entry name" value="UDP-Glycosyltransferase/glycogen phosphorylase"/>
    <property type="match status" value="1"/>
</dbReference>
<comment type="caution">
    <text evidence="3">The sequence shown here is derived from an EMBL/GenBank/DDBJ whole genome shotgun (WGS) entry which is preliminary data.</text>
</comment>
<evidence type="ECO:0000259" key="1">
    <source>
        <dbReference type="Pfam" id="PF00534"/>
    </source>
</evidence>
<dbReference type="InterPro" id="IPR050194">
    <property type="entry name" value="Glycosyltransferase_grp1"/>
</dbReference>
<sequence length="369" mass="41997">MAYRILHTEWSDGYGGQEMRIIAEMQEMRKRGHYVALATRDSCMILQKARELGFDTYVVPFSGKFDLRSILQLKKITQENNFQIINTHSGIDTWVGGLASLISNAKFIRTRHLSNKINSSRLNFINELADFIMTTGESVKEAMIKDNRIKSDKILSVPTGIDEERFAPMRYDKQKSRKKYNIPQEKIVVGFLGILRRFKRFDNFVSLAREIHKSYPNVYFAIGGGGVGKEYLDKLVCGYINENGEKIESAESYVGRIGFIDNPAEFLEAIDIFVLTSDSGEGVSQALMQALFMEKICIAADIGSLKDLYCDNNFILTNDATLESFIKALIDVLKKRVDIKINREFMVDNFSLSSMGNKIEGIYKRLLEC</sequence>
<accession>A0ABT4VH19</accession>
<protein>
    <submittedName>
        <fullName evidence="3">Glycosyltransferase family 4 protein</fullName>
    </submittedName>
</protein>
<dbReference type="Proteomes" id="UP001210261">
    <property type="component" value="Unassembled WGS sequence"/>
</dbReference>
<feature type="domain" description="Glycosyl transferase family 1" evidence="1">
    <location>
        <begin position="172"/>
        <end position="336"/>
    </location>
</feature>
<dbReference type="Pfam" id="PF13439">
    <property type="entry name" value="Glyco_transf_4"/>
    <property type="match status" value="1"/>
</dbReference>
<dbReference type="Pfam" id="PF00534">
    <property type="entry name" value="Glycos_transf_1"/>
    <property type="match status" value="1"/>
</dbReference>
<name>A0ABT4VH19_9HELI</name>
<evidence type="ECO:0000313" key="3">
    <source>
        <dbReference type="EMBL" id="MDA3969430.1"/>
    </source>
</evidence>
<gene>
    <name evidence="3" type="ORF">PF021_07075</name>
</gene>
<dbReference type="PANTHER" id="PTHR45947:SF3">
    <property type="entry name" value="SULFOQUINOVOSYL TRANSFERASE SQD2"/>
    <property type="match status" value="1"/>
</dbReference>
<proteinExistence type="predicted"/>
<keyword evidence="4" id="KW-1185">Reference proteome</keyword>
<evidence type="ECO:0000313" key="4">
    <source>
        <dbReference type="Proteomes" id="UP001210261"/>
    </source>
</evidence>
<feature type="domain" description="Glycosyltransferase subfamily 4-like N-terminal" evidence="2">
    <location>
        <begin position="14"/>
        <end position="165"/>
    </location>
</feature>
<dbReference type="EMBL" id="JAQHXR010000004">
    <property type="protein sequence ID" value="MDA3969430.1"/>
    <property type="molecule type" value="Genomic_DNA"/>
</dbReference>
<dbReference type="Gene3D" id="3.40.50.2000">
    <property type="entry name" value="Glycogen Phosphorylase B"/>
    <property type="match status" value="2"/>
</dbReference>
<dbReference type="CDD" id="cd03801">
    <property type="entry name" value="GT4_PimA-like"/>
    <property type="match status" value="1"/>
</dbReference>
<reference evidence="3 4" key="1">
    <citation type="submission" date="2023-01" db="EMBL/GenBank/DDBJ databases">
        <title>Description of Helicobacter ibis sp. nov. isolated from faecal droppings of black-faced ibis (Theristicus melanopis).</title>
        <authorList>
            <person name="Lopez-Cantillo M."/>
            <person name="Vidal-Veuthey B."/>
            <person name="Mella A."/>
            <person name="De La Haba R."/>
            <person name="Collado L."/>
        </authorList>
    </citation>
    <scope>NUCLEOTIDE SEQUENCE [LARGE SCALE GENOMIC DNA]</scope>
    <source>
        <strain evidence="3 4">A82</strain>
    </source>
</reference>
<dbReference type="RefSeq" id="WP_271021788.1">
    <property type="nucleotide sequence ID" value="NZ_JAQHXR010000004.1"/>
</dbReference>
<evidence type="ECO:0000259" key="2">
    <source>
        <dbReference type="Pfam" id="PF13439"/>
    </source>
</evidence>
<organism evidence="3 4">
    <name type="scientific">Helicobacter ibis</name>
    <dbReference type="NCBI Taxonomy" id="2962633"/>
    <lineage>
        <taxon>Bacteria</taxon>
        <taxon>Pseudomonadati</taxon>
        <taxon>Campylobacterota</taxon>
        <taxon>Epsilonproteobacteria</taxon>
        <taxon>Campylobacterales</taxon>
        <taxon>Helicobacteraceae</taxon>
        <taxon>Helicobacter</taxon>
    </lineage>
</organism>
<dbReference type="InterPro" id="IPR028098">
    <property type="entry name" value="Glyco_trans_4-like_N"/>
</dbReference>
<dbReference type="PANTHER" id="PTHR45947">
    <property type="entry name" value="SULFOQUINOVOSYL TRANSFERASE SQD2"/>
    <property type="match status" value="1"/>
</dbReference>